<dbReference type="Pfam" id="PF08395">
    <property type="entry name" value="7tm_7"/>
    <property type="match status" value="1"/>
</dbReference>
<keyword evidence="5 6" id="KW-0472">Membrane</keyword>
<comment type="caution">
    <text evidence="6">Lacks conserved residue(s) required for the propagation of feature annotation.</text>
</comment>
<evidence type="ECO:0000256" key="1">
    <source>
        <dbReference type="ARBA" id="ARBA00004651"/>
    </source>
</evidence>
<dbReference type="GO" id="GO:0007165">
    <property type="term" value="P:signal transduction"/>
    <property type="evidence" value="ECO:0007669"/>
    <property type="project" value="UniProtKB-KW"/>
</dbReference>
<proteinExistence type="inferred from homology"/>
<dbReference type="GO" id="GO:0005886">
    <property type="term" value="C:plasma membrane"/>
    <property type="evidence" value="ECO:0007669"/>
    <property type="project" value="UniProtKB-SubCell"/>
</dbReference>
<evidence type="ECO:0000313" key="8">
    <source>
        <dbReference type="EMBL" id="KAF7987201.1"/>
    </source>
</evidence>
<feature type="region of interest" description="Disordered" evidence="7">
    <location>
        <begin position="1"/>
        <end position="23"/>
    </location>
</feature>
<accession>A0A834XJM1</accession>
<keyword evidence="6" id="KW-0675">Receptor</keyword>
<evidence type="ECO:0000256" key="6">
    <source>
        <dbReference type="RuleBase" id="RU363108"/>
    </source>
</evidence>
<evidence type="ECO:0000256" key="7">
    <source>
        <dbReference type="SAM" id="MobiDB-lite"/>
    </source>
</evidence>
<feature type="transmembrane region" description="Helical" evidence="6">
    <location>
        <begin position="164"/>
        <end position="187"/>
    </location>
</feature>
<evidence type="ECO:0000256" key="3">
    <source>
        <dbReference type="ARBA" id="ARBA00022692"/>
    </source>
</evidence>
<feature type="transmembrane region" description="Helical" evidence="6">
    <location>
        <begin position="73"/>
        <end position="91"/>
    </location>
</feature>
<comment type="similarity">
    <text evidence="6">Belongs to the insect chemoreceptor superfamily. Gustatory receptor (GR) family.</text>
</comment>
<dbReference type="InterPro" id="IPR013604">
    <property type="entry name" value="7TM_chemorcpt"/>
</dbReference>
<dbReference type="EMBL" id="JACMRX010000009">
    <property type="protein sequence ID" value="KAF7987201.1"/>
    <property type="molecule type" value="Genomic_DNA"/>
</dbReference>
<dbReference type="AlphaFoldDB" id="A0A834XJM1"/>
<evidence type="ECO:0000256" key="5">
    <source>
        <dbReference type="ARBA" id="ARBA00023136"/>
    </source>
</evidence>
<evidence type="ECO:0000313" key="9">
    <source>
        <dbReference type="Proteomes" id="UP000639338"/>
    </source>
</evidence>
<keyword evidence="6" id="KW-0807">Transducer</keyword>
<dbReference type="Proteomes" id="UP000639338">
    <property type="component" value="Unassembled WGS sequence"/>
</dbReference>
<comment type="caution">
    <text evidence="8">The sequence shown here is derived from an EMBL/GenBank/DDBJ whole genome shotgun (WGS) entry which is preliminary data.</text>
</comment>
<keyword evidence="4 6" id="KW-1133">Transmembrane helix</keyword>
<dbReference type="GO" id="GO:0050909">
    <property type="term" value="P:sensory perception of taste"/>
    <property type="evidence" value="ECO:0007669"/>
    <property type="project" value="InterPro"/>
</dbReference>
<comment type="function">
    <text evidence="6">Gustatory receptor which mediates acceptance or avoidance behavior, depending on its substrates.</text>
</comment>
<keyword evidence="9" id="KW-1185">Reference proteome</keyword>
<comment type="subcellular location">
    <subcellularLocation>
        <location evidence="1 6">Cell membrane</location>
        <topology evidence="1 6">Multi-pass membrane protein</topology>
    </subcellularLocation>
</comment>
<protein>
    <recommendedName>
        <fullName evidence="6">Gustatory receptor</fullName>
    </recommendedName>
</protein>
<gene>
    <name evidence="8" type="ORF">HCN44_010869</name>
</gene>
<reference evidence="8 9" key="1">
    <citation type="submission" date="2020-08" db="EMBL/GenBank/DDBJ databases">
        <title>Aphidius gifuensis genome sequencing and assembly.</title>
        <authorList>
            <person name="Du Z."/>
        </authorList>
    </citation>
    <scope>NUCLEOTIDE SEQUENCE [LARGE SCALE GENOMIC DNA]</scope>
    <source>
        <strain evidence="8">YNYX2018</strain>
        <tissue evidence="8">Adults</tissue>
    </source>
</reference>
<sequence length="375" mass="43370">MSWDARMPRPRFSVSGKNRGNKTQVTMTKPITSDIYQGLFPIYHLSKGLGLLPVRFLSQAFGKYIGRIYTIDIIYGVCLLLLFIGAEIYGLHRDLRDGWVNSTRLKHQTALNVTIGDVFAVALLAAVGVLGAPFRWKYIQEIMTRLSEADEKLSYITPRKTKKFAIILTACALSYLIFISCLDVYSWDRQTKLKRKMPDKGPINYSPIYFLYIQAMMIEIQYTVATYNLNERFLRLNKNLESLLKYSKKMMKTNFHLIRETREQSKLAGYLRSDNETRNVGRAIRTTKISDWITSDGDETRDMVESISQLITVHSSLCDTNILINKAFGLPILQVYNYFAILVSQLLSTTWDSEICKQLEYFSLQLIHRPFYNLY</sequence>
<dbReference type="OrthoDB" id="6478931at2759"/>
<keyword evidence="3 6" id="KW-0812">Transmembrane</keyword>
<evidence type="ECO:0000256" key="2">
    <source>
        <dbReference type="ARBA" id="ARBA00022475"/>
    </source>
</evidence>
<evidence type="ECO:0000256" key="4">
    <source>
        <dbReference type="ARBA" id="ARBA00022989"/>
    </source>
</evidence>
<feature type="transmembrane region" description="Helical" evidence="6">
    <location>
        <begin position="207"/>
        <end position="229"/>
    </location>
</feature>
<organism evidence="8 9">
    <name type="scientific">Aphidius gifuensis</name>
    <name type="common">Parasitoid wasp</name>
    <dbReference type="NCBI Taxonomy" id="684658"/>
    <lineage>
        <taxon>Eukaryota</taxon>
        <taxon>Metazoa</taxon>
        <taxon>Ecdysozoa</taxon>
        <taxon>Arthropoda</taxon>
        <taxon>Hexapoda</taxon>
        <taxon>Insecta</taxon>
        <taxon>Pterygota</taxon>
        <taxon>Neoptera</taxon>
        <taxon>Endopterygota</taxon>
        <taxon>Hymenoptera</taxon>
        <taxon>Apocrita</taxon>
        <taxon>Ichneumonoidea</taxon>
        <taxon>Braconidae</taxon>
        <taxon>Aphidiinae</taxon>
        <taxon>Aphidius</taxon>
    </lineage>
</organism>
<keyword evidence="2 6" id="KW-1003">Cell membrane</keyword>
<name>A0A834XJM1_APHGI</name>
<feature type="transmembrane region" description="Helical" evidence="6">
    <location>
        <begin position="111"/>
        <end position="134"/>
    </location>
</feature>